<feature type="region of interest" description="Disordered" evidence="1">
    <location>
        <begin position="1"/>
        <end position="29"/>
    </location>
</feature>
<protein>
    <recommendedName>
        <fullName evidence="4">Gamma-type small acid-soluble spore protein</fullName>
    </recommendedName>
</protein>
<name>A0A4R2NGC4_9BACL</name>
<evidence type="ECO:0000313" key="3">
    <source>
        <dbReference type="Proteomes" id="UP000295416"/>
    </source>
</evidence>
<dbReference type="RefSeq" id="WP_132748035.1">
    <property type="nucleotide sequence ID" value="NZ_SLXK01000052.1"/>
</dbReference>
<dbReference type="Proteomes" id="UP000295416">
    <property type="component" value="Unassembled WGS sequence"/>
</dbReference>
<organism evidence="2 3">
    <name type="scientific">Scopulibacillus darangshiensis</name>
    <dbReference type="NCBI Taxonomy" id="442528"/>
    <lineage>
        <taxon>Bacteria</taxon>
        <taxon>Bacillati</taxon>
        <taxon>Bacillota</taxon>
        <taxon>Bacilli</taxon>
        <taxon>Bacillales</taxon>
        <taxon>Sporolactobacillaceae</taxon>
        <taxon>Scopulibacillus</taxon>
    </lineage>
</organism>
<accession>A0A4R2NGC4</accession>
<proteinExistence type="predicted"/>
<keyword evidence="3" id="KW-1185">Reference proteome</keyword>
<comment type="caution">
    <text evidence="2">The sequence shown here is derived from an EMBL/GenBank/DDBJ whole genome shotgun (WGS) entry which is preliminary data.</text>
</comment>
<dbReference type="AlphaFoldDB" id="A0A4R2NGC4"/>
<evidence type="ECO:0008006" key="4">
    <source>
        <dbReference type="Google" id="ProtNLM"/>
    </source>
</evidence>
<evidence type="ECO:0000313" key="2">
    <source>
        <dbReference type="EMBL" id="TCP20341.1"/>
    </source>
</evidence>
<evidence type="ECO:0000256" key="1">
    <source>
        <dbReference type="SAM" id="MobiDB-lite"/>
    </source>
</evidence>
<sequence length="72" mass="8077">MAENPKSKYTTAGTDIDKVKQKNADSGMSYNEAKEYIARTTGGHNTDMYSNTNIEAVQEELYHSSTKDRPRS</sequence>
<gene>
    <name evidence="2" type="ORF">EV207_15214</name>
</gene>
<reference evidence="2 3" key="1">
    <citation type="submission" date="2019-03" db="EMBL/GenBank/DDBJ databases">
        <title>Genomic Encyclopedia of Type Strains, Phase IV (KMG-IV): sequencing the most valuable type-strain genomes for metagenomic binning, comparative biology and taxonomic classification.</title>
        <authorList>
            <person name="Goeker M."/>
        </authorList>
    </citation>
    <scope>NUCLEOTIDE SEQUENCE [LARGE SCALE GENOMIC DNA]</scope>
    <source>
        <strain evidence="2 3">DSM 19377</strain>
    </source>
</reference>
<dbReference type="OrthoDB" id="2738625at2"/>
<dbReference type="EMBL" id="SLXK01000052">
    <property type="protein sequence ID" value="TCP20341.1"/>
    <property type="molecule type" value="Genomic_DNA"/>
</dbReference>